<feature type="transmembrane region" description="Helical" evidence="2">
    <location>
        <begin position="7"/>
        <end position="28"/>
    </location>
</feature>
<proteinExistence type="predicted"/>
<evidence type="ECO:0000256" key="1">
    <source>
        <dbReference type="SAM" id="MobiDB-lite"/>
    </source>
</evidence>
<name>A0A562BJ15_9BURK</name>
<accession>A0A562BJ15</accession>
<dbReference type="Pfam" id="PF02470">
    <property type="entry name" value="MlaD"/>
    <property type="match status" value="1"/>
</dbReference>
<dbReference type="InterPro" id="IPR003399">
    <property type="entry name" value="Mce/MlaD"/>
</dbReference>
<comment type="caution">
    <text evidence="4">The sequence shown here is derived from an EMBL/GenBank/DDBJ whole genome shotgun (WGS) entry which is preliminary data.</text>
</comment>
<keyword evidence="2" id="KW-1133">Transmembrane helix</keyword>
<dbReference type="AlphaFoldDB" id="A0A562BJ15"/>
<keyword evidence="2" id="KW-0472">Membrane</keyword>
<evidence type="ECO:0000313" key="5">
    <source>
        <dbReference type="Proteomes" id="UP000318141"/>
    </source>
</evidence>
<dbReference type="EMBL" id="VLJN01000019">
    <property type="protein sequence ID" value="TWG85277.1"/>
    <property type="molecule type" value="Genomic_DNA"/>
</dbReference>
<dbReference type="Proteomes" id="UP000318141">
    <property type="component" value="Unassembled WGS sequence"/>
</dbReference>
<feature type="domain" description="Mce/MlaD" evidence="3">
    <location>
        <begin position="44"/>
        <end position="112"/>
    </location>
</feature>
<keyword evidence="2" id="KW-0812">Transmembrane</keyword>
<organism evidence="4 5">
    <name type="scientific">Cupriavidus gilardii J11</name>
    <dbReference type="NCBI Taxonomy" id="936133"/>
    <lineage>
        <taxon>Bacteria</taxon>
        <taxon>Pseudomonadati</taxon>
        <taxon>Pseudomonadota</taxon>
        <taxon>Betaproteobacteria</taxon>
        <taxon>Burkholderiales</taxon>
        <taxon>Burkholderiaceae</taxon>
        <taxon>Cupriavidus</taxon>
    </lineage>
</organism>
<protein>
    <submittedName>
        <fullName evidence="4">Phospholipid/cholesterol/gamma-HCH transport system substrate-binding protein</fullName>
    </submittedName>
</protein>
<reference evidence="4 5" key="1">
    <citation type="submission" date="2019-07" db="EMBL/GenBank/DDBJ databases">
        <title>Genome sequencing of lignin-degrading bacterial isolates.</title>
        <authorList>
            <person name="Gladden J."/>
        </authorList>
    </citation>
    <scope>NUCLEOTIDE SEQUENCE [LARGE SCALE GENOMIC DNA]</scope>
    <source>
        <strain evidence="4 5">J11</strain>
    </source>
</reference>
<dbReference type="PANTHER" id="PTHR36698">
    <property type="entry name" value="BLL5892 PROTEIN"/>
    <property type="match status" value="1"/>
</dbReference>
<evidence type="ECO:0000259" key="3">
    <source>
        <dbReference type="Pfam" id="PF02470"/>
    </source>
</evidence>
<sequence>MENKSNAFLAGVFTIGLAVLVLFSLFWFSTDHTERVPYDLVTRSTVNGLGPQADVKYRGLTVGKVESIRFDPTVPGQIIVRVNVDRNAPITRTTYATLGLQGVTGLAYVQLDDTAAQEGSNAASPPLQTSPRAVARITMRPGFFEELERRGDSLLTQVDSLMASLNDMFQGENRRELMTTIRSIKEGVDDYARVARELEPAARQLPQVTASLNATLQSTRRLAQELGNPDGALLRNVDDVGQQLRGAGAAVQQAADNLNAHTLPQIDGLARDARHTLRTLDRAAGQFNDRPQSVLFGGSGPAPGPGENGFVAPGPGSAP</sequence>
<feature type="region of interest" description="Disordered" evidence="1">
    <location>
        <begin position="289"/>
        <end position="319"/>
    </location>
</feature>
<gene>
    <name evidence="4" type="ORF">L602_002600000400</name>
</gene>
<evidence type="ECO:0000313" key="4">
    <source>
        <dbReference type="EMBL" id="TWG85277.1"/>
    </source>
</evidence>
<evidence type="ECO:0000256" key="2">
    <source>
        <dbReference type="SAM" id="Phobius"/>
    </source>
</evidence>
<keyword evidence="5" id="KW-1185">Reference proteome</keyword>
<dbReference type="PANTHER" id="PTHR36698:SF3">
    <property type="entry name" value="ABC-TYPE TRANSPORT AUXILIARY LIPOPROTEIN COMPONENT DOMAIN-CONTAINING PROTEIN"/>
    <property type="match status" value="1"/>
</dbReference>